<accession>A0A5N8XZ81</accession>
<name>A0A5N8XZ81_9ACTN</name>
<dbReference type="InterPro" id="IPR052016">
    <property type="entry name" value="Bact_Sigma-Reg"/>
</dbReference>
<evidence type="ECO:0000259" key="2">
    <source>
        <dbReference type="Pfam" id="PF07228"/>
    </source>
</evidence>
<dbReference type="GO" id="GO:0016791">
    <property type="term" value="F:phosphatase activity"/>
    <property type="evidence" value="ECO:0007669"/>
    <property type="project" value="TreeGrafter"/>
</dbReference>
<protein>
    <submittedName>
        <fullName evidence="3">SpoIIE family protein phosphatase</fullName>
    </submittedName>
</protein>
<dbReference type="Proteomes" id="UP000400924">
    <property type="component" value="Unassembled WGS sequence"/>
</dbReference>
<dbReference type="PANTHER" id="PTHR43156:SF2">
    <property type="entry name" value="STAGE II SPORULATION PROTEIN E"/>
    <property type="match status" value="1"/>
</dbReference>
<gene>
    <name evidence="3" type="ORF">FNH08_44835</name>
</gene>
<dbReference type="AlphaFoldDB" id="A0A5N8XZ81"/>
<dbReference type="PANTHER" id="PTHR43156">
    <property type="entry name" value="STAGE II SPORULATION PROTEIN E-RELATED"/>
    <property type="match status" value="1"/>
</dbReference>
<proteinExistence type="predicted"/>
<keyword evidence="4" id="KW-1185">Reference proteome</keyword>
<feature type="non-terminal residue" evidence="3">
    <location>
        <position position="1"/>
    </location>
</feature>
<evidence type="ECO:0000313" key="4">
    <source>
        <dbReference type="Proteomes" id="UP000400924"/>
    </source>
</evidence>
<reference evidence="3 4" key="1">
    <citation type="submission" date="2019-07" db="EMBL/GenBank/DDBJ databases">
        <title>New species of Amycolatopsis and Streptomyces.</title>
        <authorList>
            <person name="Duangmal K."/>
            <person name="Teo W.F.A."/>
            <person name="Lipun K."/>
        </authorList>
    </citation>
    <scope>NUCLEOTIDE SEQUENCE [LARGE SCALE GENOMIC DNA]</scope>
    <source>
        <strain evidence="3 4">NBRC 106415</strain>
    </source>
</reference>
<dbReference type="EMBL" id="VJZC01000697">
    <property type="protein sequence ID" value="MPY64035.1"/>
    <property type="molecule type" value="Genomic_DNA"/>
</dbReference>
<dbReference type="RefSeq" id="WP_152777252.1">
    <property type="nucleotide sequence ID" value="NZ_VJZC01000697.1"/>
</dbReference>
<keyword evidence="1" id="KW-0378">Hydrolase</keyword>
<dbReference type="InterPro" id="IPR001932">
    <property type="entry name" value="PPM-type_phosphatase-like_dom"/>
</dbReference>
<organism evidence="3 4">
    <name type="scientific">Streptomyces spongiae</name>
    <dbReference type="NCBI Taxonomy" id="565072"/>
    <lineage>
        <taxon>Bacteria</taxon>
        <taxon>Bacillati</taxon>
        <taxon>Actinomycetota</taxon>
        <taxon>Actinomycetes</taxon>
        <taxon>Kitasatosporales</taxon>
        <taxon>Streptomycetaceae</taxon>
        <taxon>Streptomyces</taxon>
    </lineage>
</organism>
<evidence type="ECO:0000256" key="1">
    <source>
        <dbReference type="ARBA" id="ARBA00022801"/>
    </source>
</evidence>
<evidence type="ECO:0000313" key="3">
    <source>
        <dbReference type="EMBL" id="MPY64035.1"/>
    </source>
</evidence>
<dbReference type="Pfam" id="PF07228">
    <property type="entry name" value="SpoIIE"/>
    <property type="match status" value="1"/>
</dbReference>
<dbReference type="OrthoDB" id="4293461at2"/>
<dbReference type="Gene3D" id="3.60.40.10">
    <property type="entry name" value="PPM-type phosphatase domain"/>
    <property type="match status" value="1"/>
</dbReference>
<comment type="caution">
    <text evidence="3">The sequence shown here is derived from an EMBL/GenBank/DDBJ whole genome shotgun (WGS) entry which is preliminary data.</text>
</comment>
<feature type="domain" description="PPM-type phosphatase" evidence="2">
    <location>
        <begin position="2"/>
        <end position="89"/>
    </location>
</feature>
<sequence length="107" mass="11589">PAPPLGLRALTGETPRLQVLPFADGDQLLLYTDGVTEARDHGRAFYPLADGLARHVSDEPARTRTALHDELLAHVGGRLHDDAALLLLRKPAAQSAALPEDLVEAWR</sequence>
<dbReference type="InterPro" id="IPR036457">
    <property type="entry name" value="PPM-type-like_dom_sf"/>
</dbReference>